<evidence type="ECO:0000313" key="9">
    <source>
        <dbReference type="Proteomes" id="UP001525968"/>
    </source>
</evidence>
<dbReference type="InterPro" id="IPR052156">
    <property type="entry name" value="BCAA_Transport_ATP-bd_LivF"/>
</dbReference>
<accession>A0ABT2PQ92</accession>
<dbReference type="PANTHER" id="PTHR43820:SF2">
    <property type="entry name" value="ABC TRANSPORTER ATP-BINDING PROTEIN"/>
    <property type="match status" value="1"/>
</dbReference>
<dbReference type="Gene3D" id="3.40.50.300">
    <property type="entry name" value="P-loop containing nucleotide triphosphate hydrolases"/>
    <property type="match status" value="1"/>
</dbReference>
<evidence type="ECO:0000256" key="6">
    <source>
        <dbReference type="ARBA" id="ARBA00022970"/>
    </source>
</evidence>
<keyword evidence="3" id="KW-0472">Membrane</keyword>
<evidence type="ECO:0000256" key="4">
    <source>
        <dbReference type="ARBA" id="ARBA00022741"/>
    </source>
</evidence>
<feature type="domain" description="ABC transporter" evidence="7">
    <location>
        <begin position="14"/>
        <end position="250"/>
    </location>
</feature>
<protein>
    <submittedName>
        <fullName evidence="8">ABC transporter ATP-binding protein</fullName>
    </submittedName>
</protein>
<dbReference type="InterPro" id="IPR003593">
    <property type="entry name" value="AAA+_ATPase"/>
</dbReference>
<evidence type="ECO:0000259" key="7">
    <source>
        <dbReference type="PROSITE" id="PS50893"/>
    </source>
</evidence>
<keyword evidence="5 8" id="KW-0067">ATP-binding</keyword>
<dbReference type="EMBL" id="JAODYH010000005">
    <property type="protein sequence ID" value="MCT9811372.1"/>
    <property type="molecule type" value="Genomic_DNA"/>
</dbReference>
<dbReference type="InterPro" id="IPR027417">
    <property type="entry name" value="P-loop_NTPase"/>
</dbReference>
<dbReference type="RefSeq" id="WP_261500598.1">
    <property type="nucleotide sequence ID" value="NZ_JAODYH010000005.1"/>
</dbReference>
<sequence length="250" mass="27124">MNFSTTSPAAQPLLQVTGLNAWYGAAHILHDVALSVAPGEVVALMGRNGAGKSTTLKAIAGLLARSQGQLRCMGLDIAGWPAYRIARLGLGYVPEDRRIFTDLTVRENLEVGRQAPRRWPDGSAAPHWTPERLFTLFPNLGEMPDRLGGRMSGGEQQMLSVARTLMGQPLLVLLDEPSEGVAPLIVEQMAQTIATLKEQGMGILLSEQNLPFCEAVADRAYVLEKGQIRYSSSMQELQSNLAVRQAYLGV</sequence>
<dbReference type="PROSITE" id="PS50893">
    <property type="entry name" value="ABC_TRANSPORTER_2"/>
    <property type="match status" value="1"/>
</dbReference>
<evidence type="ECO:0000313" key="8">
    <source>
        <dbReference type="EMBL" id="MCT9811372.1"/>
    </source>
</evidence>
<dbReference type="Pfam" id="PF00005">
    <property type="entry name" value="ABC_tran"/>
    <property type="match status" value="1"/>
</dbReference>
<proteinExistence type="inferred from homology"/>
<gene>
    <name evidence="8" type="ORF">N0K08_12055</name>
</gene>
<dbReference type="InterPro" id="IPR017871">
    <property type="entry name" value="ABC_transporter-like_CS"/>
</dbReference>
<dbReference type="SUPFAM" id="SSF52540">
    <property type="entry name" value="P-loop containing nucleoside triphosphate hydrolases"/>
    <property type="match status" value="1"/>
</dbReference>
<dbReference type="PANTHER" id="PTHR43820">
    <property type="entry name" value="HIGH-AFFINITY BRANCHED-CHAIN AMINO ACID TRANSPORT ATP-BINDING PROTEIN LIVF"/>
    <property type="match status" value="1"/>
</dbReference>
<keyword evidence="4" id="KW-0547">Nucleotide-binding</keyword>
<name>A0ABT2PQ92_9BURK</name>
<dbReference type="InterPro" id="IPR003439">
    <property type="entry name" value="ABC_transporter-like_ATP-bd"/>
</dbReference>
<dbReference type="GO" id="GO:0005524">
    <property type="term" value="F:ATP binding"/>
    <property type="evidence" value="ECO:0007669"/>
    <property type="project" value="UniProtKB-KW"/>
</dbReference>
<organism evidence="8 9">
    <name type="scientific">Acidovorax bellezanensis</name>
    <dbReference type="NCBI Taxonomy" id="2976702"/>
    <lineage>
        <taxon>Bacteria</taxon>
        <taxon>Pseudomonadati</taxon>
        <taxon>Pseudomonadota</taxon>
        <taxon>Betaproteobacteria</taxon>
        <taxon>Burkholderiales</taxon>
        <taxon>Comamonadaceae</taxon>
        <taxon>Acidovorax</taxon>
    </lineage>
</organism>
<dbReference type="SMART" id="SM00382">
    <property type="entry name" value="AAA"/>
    <property type="match status" value="1"/>
</dbReference>
<dbReference type="Proteomes" id="UP001525968">
    <property type="component" value="Unassembled WGS sequence"/>
</dbReference>
<evidence type="ECO:0000256" key="5">
    <source>
        <dbReference type="ARBA" id="ARBA00022840"/>
    </source>
</evidence>
<keyword evidence="6" id="KW-0029">Amino-acid transport</keyword>
<reference evidence="8 9" key="1">
    <citation type="submission" date="2022-09" db="EMBL/GenBank/DDBJ databases">
        <title>Draft genome of isolate Be4.</title>
        <authorList>
            <person name="Sanchez-Castro I."/>
            <person name="Martinez-Rodriguez P."/>
            <person name="Descostes M."/>
            <person name="Merroun M."/>
        </authorList>
    </citation>
    <scope>NUCLEOTIDE SEQUENCE [LARGE SCALE GENOMIC DNA]</scope>
    <source>
        <strain evidence="8 9">Be4</strain>
    </source>
</reference>
<evidence type="ECO:0000256" key="3">
    <source>
        <dbReference type="ARBA" id="ARBA00022475"/>
    </source>
</evidence>
<comment type="similarity">
    <text evidence="1">Belongs to the ABC transporter superfamily.</text>
</comment>
<keyword evidence="9" id="KW-1185">Reference proteome</keyword>
<dbReference type="CDD" id="cd03224">
    <property type="entry name" value="ABC_TM1139_LivF_branched"/>
    <property type="match status" value="1"/>
</dbReference>
<evidence type="ECO:0000256" key="2">
    <source>
        <dbReference type="ARBA" id="ARBA00022448"/>
    </source>
</evidence>
<keyword evidence="2" id="KW-0813">Transport</keyword>
<comment type="caution">
    <text evidence="8">The sequence shown here is derived from an EMBL/GenBank/DDBJ whole genome shotgun (WGS) entry which is preliminary data.</text>
</comment>
<dbReference type="PROSITE" id="PS00211">
    <property type="entry name" value="ABC_TRANSPORTER_1"/>
    <property type="match status" value="1"/>
</dbReference>
<evidence type="ECO:0000256" key="1">
    <source>
        <dbReference type="ARBA" id="ARBA00005417"/>
    </source>
</evidence>
<keyword evidence="3" id="KW-1003">Cell membrane</keyword>